<dbReference type="PANTHER" id="PTHR39209:SF2">
    <property type="entry name" value="CYTOPLASMIC PROTEIN"/>
    <property type="match status" value="1"/>
</dbReference>
<comment type="caution">
    <text evidence="2">The sequence shown here is derived from an EMBL/GenBank/DDBJ whole genome shotgun (WGS) entry which is preliminary data.</text>
</comment>
<protein>
    <recommendedName>
        <fullName evidence="1">B3/B4 tRNA-binding domain-containing protein</fullName>
    </recommendedName>
</protein>
<dbReference type="InterPro" id="IPR020825">
    <property type="entry name" value="Phe-tRNA_synthase-like_B3/B4"/>
</dbReference>
<dbReference type="SMART" id="SM00873">
    <property type="entry name" value="B3_4"/>
    <property type="match status" value="1"/>
</dbReference>
<dbReference type="InterPro" id="IPR005146">
    <property type="entry name" value="B3/B4_tRNA-bd"/>
</dbReference>
<dbReference type="SUPFAM" id="SSF56037">
    <property type="entry name" value="PheT/TilS domain"/>
    <property type="match status" value="1"/>
</dbReference>
<feature type="domain" description="B3/B4 tRNA-binding" evidence="1">
    <location>
        <begin position="61"/>
        <end position="207"/>
    </location>
</feature>
<dbReference type="EMBL" id="JAFREL020000005">
    <property type="protein sequence ID" value="MEO1772597.1"/>
    <property type="molecule type" value="Genomic_DNA"/>
</dbReference>
<organism evidence="2 3">
    <name type="scientific">Candidatus Enterococcus ferrettii</name>
    <dbReference type="NCBI Taxonomy" id="2815324"/>
    <lineage>
        <taxon>Bacteria</taxon>
        <taxon>Bacillati</taxon>
        <taxon>Bacillota</taxon>
        <taxon>Bacilli</taxon>
        <taxon>Lactobacillales</taxon>
        <taxon>Enterococcaceae</taxon>
        <taxon>Enterococcus</taxon>
    </lineage>
</organism>
<dbReference type="Pfam" id="PF03483">
    <property type="entry name" value="B3_4"/>
    <property type="match status" value="1"/>
</dbReference>
<name>A0ABV0EZA8_9ENTE</name>
<reference evidence="2 3" key="1">
    <citation type="submission" date="2024-02" db="EMBL/GenBank/DDBJ databases">
        <title>The Genome Sequence of Enterococcus sp. DIV0159.</title>
        <authorList>
            <person name="Earl A."/>
            <person name="Manson A."/>
            <person name="Gilmore M."/>
            <person name="Sanders J."/>
            <person name="Shea T."/>
            <person name="Howe W."/>
            <person name="Livny J."/>
            <person name="Cuomo C."/>
            <person name="Neafsey D."/>
            <person name="Birren B."/>
        </authorList>
    </citation>
    <scope>NUCLEOTIDE SEQUENCE [LARGE SCALE GENOMIC DNA]</scope>
    <source>
        <strain evidence="2 3">665A</strain>
    </source>
</reference>
<keyword evidence="3" id="KW-1185">Reference proteome</keyword>
<evidence type="ECO:0000259" key="1">
    <source>
        <dbReference type="SMART" id="SM00873"/>
    </source>
</evidence>
<dbReference type="Gene3D" id="3.50.40.10">
    <property type="entry name" value="Phenylalanyl-trna Synthetase, Chain B, domain 3"/>
    <property type="match status" value="1"/>
</dbReference>
<sequence length="217" mass="24257">MNLVIEERLKDLGVSLAYTVVEFENGAYSEAIWDELLKPLIAKIEENDSIEMIKDEERMIATKKVYRALGKDPARFRPSSDSLWRRVIQKKGLYQINNLVDANNYFSLLYKLPFGSYDLAKVGETVTLSVGETGESYAGIGKKAVNIENLLVLKDEEGPFGSPTSDSTRGMIGEDTTQAVLIGYVFGDIATADMQQEIKAVVEKYLKDCRVVQQDVI</sequence>
<accession>A0ABV0EZA8</accession>
<evidence type="ECO:0000313" key="2">
    <source>
        <dbReference type="EMBL" id="MEO1772597.1"/>
    </source>
</evidence>
<proteinExistence type="predicted"/>
<dbReference type="PANTHER" id="PTHR39209">
    <property type="match status" value="1"/>
</dbReference>
<gene>
    <name evidence="2" type="ORF">JZO67_004579</name>
</gene>
<evidence type="ECO:0000313" key="3">
    <source>
        <dbReference type="Proteomes" id="UP000664357"/>
    </source>
</evidence>
<dbReference type="Proteomes" id="UP000664357">
    <property type="component" value="Unassembled WGS sequence"/>
</dbReference>
<dbReference type="RefSeq" id="WP_207701084.1">
    <property type="nucleotide sequence ID" value="NZ_JAFREL020000005.1"/>
</dbReference>